<dbReference type="EMBL" id="JAUQTA010000001">
    <property type="protein sequence ID" value="MDO7867685.1"/>
    <property type="molecule type" value="Genomic_DNA"/>
</dbReference>
<reference evidence="1 2" key="1">
    <citation type="submission" date="2023-07" db="EMBL/GenBank/DDBJ databases">
        <title>Nocardioides sp. nov WY-20 isolated from soil.</title>
        <authorList>
            <person name="Liu B."/>
            <person name="Wan Y."/>
        </authorList>
    </citation>
    <scope>NUCLEOTIDE SEQUENCE [LARGE SCALE GENOMIC DNA]</scope>
    <source>
        <strain evidence="1 2">WY-20</strain>
    </source>
</reference>
<keyword evidence="2" id="KW-1185">Reference proteome</keyword>
<organism evidence="1 2">
    <name type="scientific">Nocardioides jiangxiensis</name>
    <dbReference type="NCBI Taxonomy" id="3064524"/>
    <lineage>
        <taxon>Bacteria</taxon>
        <taxon>Bacillati</taxon>
        <taxon>Actinomycetota</taxon>
        <taxon>Actinomycetes</taxon>
        <taxon>Propionibacteriales</taxon>
        <taxon>Nocardioidaceae</taxon>
        <taxon>Nocardioides</taxon>
    </lineage>
</organism>
<sequence>MEHAEQFPYEEFGRRFFALAVTEERILAGVNTLAGQPIDVGPLGVGPGKLAKVTAKGQIGAATARPIAGDAIAYRVTLPVELTFEVHLQLDRHRFQAELEVPLILTALAIEELKIFIDVAPPLPNQVRVKLRAEGLRASLLNRVVGVDTELQRFVAKYVKRELSKPAVLAARTIDVLKAVESSWSSVAPQSSVEPAAIAADLSGALEQEIQHSDLISELTGEFQPPAED</sequence>
<protein>
    <submittedName>
        <fullName evidence="1">Uncharacterized protein</fullName>
    </submittedName>
</protein>
<evidence type="ECO:0000313" key="2">
    <source>
        <dbReference type="Proteomes" id="UP001233314"/>
    </source>
</evidence>
<proteinExistence type="predicted"/>
<dbReference type="Proteomes" id="UP001233314">
    <property type="component" value="Unassembled WGS sequence"/>
</dbReference>
<gene>
    <name evidence="1" type="ORF">Q5722_04795</name>
</gene>
<dbReference type="RefSeq" id="WP_305027072.1">
    <property type="nucleotide sequence ID" value="NZ_JAUQTA010000001.1"/>
</dbReference>
<accession>A0ABT9AZ25</accession>
<evidence type="ECO:0000313" key="1">
    <source>
        <dbReference type="EMBL" id="MDO7867685.1"/>
    </source>
</evidence>
<name>A0ABT9AZ25_9ACTN</name>
<comment type="caution">
    <text evidence="1">The sequence shown here is derived from an EMBL/GenBank/DDBJ whole genome shotgun (WGS) entry which is preliminary data.</text>
</comment>